<feature type="domain" description="Disease resistance R13L4/SHOC-2-like LRR" evidence="2">
    <location>
        <begin position="142"/>
        <end position="239"/>
    </location>
</feature>
<reference evidence="3 4" key="1">
    <citation type="submission" date="2023-12" db="EMBL/GenBank/DDBJ databases">
        <title>A high-quality genome assembly for Dillenia turbinata (Dilleniales).</title>
        <authorList>
            <person name="Chanderbali A."/>
        </authorList>
    </citation>
    <scope>NUCLEOTIDE SEQUENCE [LARGE SCALE GENOMIC DNA]</scope>
    <source>
        <strain evidence="3">LSX21</strain>
        <tissue evidence="3">Leaf</tissue>
    </source>
</reference>
<proteinExistence type="predicted"/>
<comment type="caution">
    <text evidence="3">The sequence shown here is derived from an EMBL/GenBank/DDBJ whole genome shotgun (WGS) entry which is preliminary data.</text>
</comment>
<dbReference type="PANTHER" id="PTHR47186:SF3">
    <property type="entry name" value="OS09G0267800 PROTEIN"/>
    <property type="match status" value="1"/>
</dbReference>
<dbReference type="Gene3D" id="3.80.10.10">
    <property type="entry name" value="Ribonuclease Inhibitor"/>
    <property type="match status" value="1"/>
</dbReference>
<evidence type="ECO:0000256" key="1">
    <source>
        <dbReference type="ARBA" id="ARBA00022737"/>
    </source>
</evidence>
<dbReference type="Pfam" id="PF23598">
    <property type="entry name" value="LRR_14"/>
    <property type="match status" value="1"/>
</dbReference>
<dbReference type="InterPro" id="IPR032675">
    <property type="entry name" value="LRR_dom_sf"/>
</dbReference>
<dbReference type="PANTHER" id="PTHR47186">
    <property type="entry name" value="LEUCINE-RICH REPEAT-CONTAINING PROTEIN 57"/>
    <property type="match status" value="1"/>
</dbReference>
<keyword evidence="4" id="KW-1185">Reference proteome</keyword>
<protein>
    <recommendedName>
        <fullName evidence="2">Disease resistance R13L4/SHOC-2-like LRR domain-containing protein</fullName>
    </recommendedName>
</protein>
<sequence length="315" mass="35723">MTWYATVSIAKDDAFAGSDTKHGSLRLALKNDMNRKHFIGNQKLRALLSTTKGGEINKIHPSIGKFFSNCTYMRAFDISKTVFYLPVKGLLNQISSLQHSTYINLSNTNPLIQVPPSLEKLKDLQILGFRPARTGQAQGCRIAELRRLTQLTKLELQLTCGEQILDEEVNVLVYLQNLQILTVNCFDNRGTDLVMKLEKLLPPKQLHQLCLRYYPGEISPTWLNPVSLPMLRYLTISSGNLTKMHRSFWSGNGTVWKIEGLLLESLSYLDEKWVVVQQAMPSLKTACVRWCPELESSPVDAGFKGGVWKKEEHRN</sequence>
<organism evidence="3 4">
    <name type="scientific">Dillenia turbinata</name>
    <dbReference type="NCBI Taxonomy" id="194707"/>
    <lineage>
        <taxon>Eukaryota</taxon>
        <taxon>Viridiplantae</taxon>
        <taxon>Streptophyta</taxon>
        <taxon>Embryophyta</taxon>
        <taxon>Tracheophyta</taxon>
        <taxon>Spermatophyta</taxon>
        <taxon>Magnoliopsida</taxon>
        <taxon>eudicotyledons</taxon>
        <taxon>Gunneridae</taxon>
        <taxon>Pentapetalae</taxon>
        <taxon>Dilleniales</taxon>
        <taxon>Dilleniaceae</taxon>
        <taxon>Dillenia</taxon>
    </lineage>
</organism>
<name>A0AAN8W6N6_9MAGN</name>
<dbReference type="EMBL" id="JBAMMX010000003">
    <property type="protein sequence ID" value="KAK6944209.1"/>
    <property type="molecule type" value="Genomic_DNA"/>
</dbReference>
<evidence type="ECO:0000313" key="4">
    <source>
        <dbReference type="Proteomes" id="UP001370490"/>
    </source>
</evidence>
<dbReference type="Proteomes" id="UP001370490">
    <property type="component" value="Unassembled WGS sequence"/>
</dbReference>
<evidence type="ECO:0000313" key="3">
    <source>
        <dbReference type="EMBL" id="KAK6944209.1"/>
    </source>
</evidence>
<dbReference type="AlphaFoldDB" id="A0AAN8W6N6"/>
<keyword evidence="1" id="KW-0677">Repeat</keyword>
<dbReference type="SUPFAM" id="SSF52047">
    <property type="entry name" value="RNI-like"/>
    <property type="match status" value="1"/>
</dbReference>
<gene>
    <name evidence="3" type="ORF">RJ641_025311</name>
</gene>
<evidence type="ECO:0000259" key="2">
    <source>
        <dbReference type="Pfam" id="PF23598"/>
    </source>
</evidence>
<dbReference type="InterPro" id="IPR055414">
    <property type="entry name" value="LRR_R13L4/SHOC2-like"/>
</dbReference>
<accession>A0AAN8W6N6</accession>